<dbReference type="InterPro" id="IPR023298">
    <property type="entry name" value="ATPase_P-typ_TM_dom_sf"/>
</dbReference>
<dbReference type="InterPro" id="IPR001757">
    <property type="entry name" value="P_typ_ATPase"/>
</dbReference>
<dbReference type="NCBIfam" id="TIGR01494">
    <property type="entry name" value="ATPase_P-type"/>
    <property type="match status" value="1"/>
</dbReference>
<dbReference type="InterPro" id="IPR021993">
    <property type="entry name" value="ATPase-cat-bd"/>
</dbReference>
<evidence type="ECO:0000256" key="10">
    <source>
        <dbReference type="ARBA" id="ARBA00022989"/>
    </source>
</evidence>
<feature type="transmembrane region" description="Helical" evidence="13">
    <location>
        <begin position="428"/>
        <end position="447"/>
    </location>
</feature>
<evidence type="ECO:0000256" key="7">
    <source>
        <dbReference type="ARBA" id="ARBA00022723"/>
    </source>
</evidence>
<dbReference type="InterPro" id="IPR036412">
    <property type="entry name" value="HAD-like_sf"/>
</dbReference>
<feature type="transmembrane region" description="Helical" evidence="13">
    <location>
        <begin position="453"/>
        <end position="476"/>
    </location>
</feature>
<feature type="transmembrane region" description="Helical" evidence="13">
    <location>
        <begin position="178"/>
        <end position="197"/>
    </location>
</feature>
<evidence type="ECO:0000256" key="6">
    <source>
        <dbReference type="ARBA" id="ARBA00022692"/>
    </source>
</evidence>
<dbReference type="PANTHER" id="PTHR43520">
    <property type="entry name" value="ATP7, ISOFORM B"/>
    <property type="match status" value="1"/>
</dbReference>
<dbReference type="STRING" id="413434.SAMN04488132_105254"/>
<keyword evidence="17" id="KW-1185">Reference proteome</keyword>
<dbReference type="PANTHER" id="PTHR43520:SF5">
    <property type="entry name" value="CATION-TRANSPORTING P-TYPE ATPASE-RELATED"/>
    <property type="match status" value="1"/>
</dbReference>
<dbReference type="GO" id="GO:0055070">
    <property type="term" value="P:copper ion homeostasis"/>
    <property type="evidence" value="ECO:0007669"/>
    <property type="project" value="TreeGrafter"/>
</dbReference>
<evidence type="ECO:0000256" key="5">
    <source>
        <dbReference type="ARBA" id="ARBA00022553"/>
    </source>
</evidence>
<evidence type="ECO:0000256" key="4">
    <source>
        <dbReference type="ARBA" id="ARBA00022475"/>
    </source>
</evidence>
<dbReference type="Gene3D" id="1.20.1110.10">
    <property type="entry name" value="Calcium-transporting ATPase, transmembrane domain"/>
    <property type="match status" value="1"/>
</dbReference>
<evidence type="ECO:0000256" key="8">
    <source>
        <dbReference type="ARBA" id="ARBA00022842"/>
    </source>
</evidence>
<evidence type="ECO:0000256" key="2">
    <source>
        <dbReference type="ARBA" id="ARBA00006024"/>
    </source>
</evidence>
<feature type="transmembrane region" description="Helical" evidence="13">
    <location>
        <begin position="275"/>
        <end position="293"/>
    </location>
</feature>
<evidence type="ECO:0000259" key="14">
    <source>
        <dbReference type="Pfam" id="PF00122"/>
    </source>
</evidence>
<dbReference type="AlphaFoldDB" id="A0A1T4PDI0"/>
<proteinExistence type="inferred from homology"/>
<feature type="transmembrane region" description="Helical" evidence="13">
    <location>
        <begin position="743"/>
        <end position="765"/>
    </location>
</feature>
<dbReference type="Gene3D" id="3.40.50.1000">
    <property type="entry name" value="HAD superfamily/HAD-like"/>
    <property type="match status" value="1"/>
</dbReference>
<dbReference type="InterPro" id="IPR018303">
    <property type="entry name" value="ATPase_P-typ_P_site"/>
</dbReference>
<organism evidence="16 17">
    <name type="scientific">Sediminibacterium ginsengisoli</name>
    <dbReference type="NCBI Taxonomy" id="413434"/>
    <lineage>
        <taxon>Bacteria</taxon>
        <taxon>Pseudomonadati</taxon>
        <taxon>Bacteroidota</taxon>
        <taxon>Chitinophagia</taxon>
        <taxon>Chitinophagales</taxon>
        <taxon>Chitinophagaceae</taxon>
        <taxon>Sediminibacterium</taxon>
    </lineage>
</organism>
<evidence type="ECO:0000313" key="16">
    <source>
        <dbReference type="EMBL" id="SJZ88878.1"/>
    </source>
</evidence>
<dbReference type="Gene3D" id="3.30.70.100">
    <property type="match status" value="1"/>
</dbReference>
<dbReference type="EMBL" id="FUWH01000005">
    <property type="protein sequence ID" value="SJZ88878.1"/>
    <property type="molecule type" value="Genomic_DNA"/>
</dbReference>
<keyword evidence="4" id="KW-1003">Cell membrane</keyword>
<dbReference type="Gene3D" id="2.70.150.10">
    <property type="entry name" value="Calcium-transporting ATPase, cytoplasmic transduction domain A"/>
    <property type="match status" value="1"/>
</dbReference>
<keyword evidence="12 13" id="KW-0472">Membrane</keyword>
<evidence type="ECO:0000256" key="13">
    <source>
        <dbReference type="SAM" id="Phobius"/>
    </source>
</evidence>
<keyword evidence="9" id="KW-1278">Translocase</keyword>
<keyword evidence="3" id="KW-0813">Transport</keyword>
<dbReference type="SUPFAM" id="SSF81653">
    <property type="entry name" value="Calcium ATPase, transduction domain A"/>
    <property type="match status" value="1"/>
</dbReference>
<dbReference type="SUPFAM" id="SSF55008">
    <property type="entry name" value="HMA, heavy metal-associated domain"/>
    <property type="match status" value="1"/>
</dbReference>
<dbReference type="GO" id="GO:0005886">
    <property type="term" value="C:plasma membrane"/>
    <property type="evidence" value="ECO:0007669"/>
    <property type="project" value="UniProtKB-SubCell"/>
</dbReference>
<keyword evidence="10 13" id="KW-1133">Transmembrane helix</keyword>
<reference evidence="16 17" key="1">
    <citation type="submission" date="2017-02" db="EMBL/GenBank/DDBJ databases">
        <authorList>
            <person name="Peterson S.W."/>
        </authorList>
    </citation>
    <scope>NUCLEOTIDE SEQUENCE [LARGE SCALE GENOMIC DNA]</scope>
    <source>
        <strain evidence="16 17">DSM 22335</strain>
    </source>
</reference>
<dbReference type="Proteomes" id="UP000190888">
    <property type="component" value="Unassembled WGS sequence"/>
</dbReference>
<dbReference type="GO" id="GO:0016887">
    <property type="term" value="F:ATP hydrolysis activity"/>
    <property type="evidence" value="ECO:0007669"/>
    <property type="project" value="InterPro"/>
</dbReference>
<dbReference type="InterPro" id="IPR023214">
    <property type="entry name" value="HAD_sf"/>
</dbReference>
<evidence type="ECO:0000256" key="3">
    <source>
        <dbReference type="ARBA" id="ARBA00022448"/>
    </source>
</evidence>
<evidence type="ECO:0000256" key="1">
    <source>
        <dbReference type="ARBA" id="ARBA00004651"/>
    </source>
</evidence>
<dbReference type="InterPro" id="IPR008250">
    <property type="entry name" value="ATPase_P-typ_transduc_dom_A_sf"/>
</dbReference>
<evidence type="ECO:0000256" key="9">
    <source>
        <dbReference type="ARBA" id="ARBA00022967"/>
    </source>
</evidence>
<dbReference type="GO" id="GO:0005524">
    <property type="term" value="F:ATP binding"/>
    <property type="evidence" value="ECO:0007669"/>
    <property type="project" value="InterPro"/>
</dbReference>
<comment type="similarity">
    <text evidence="2">Belongs to the cation transport ATPase (P-type) (TC 3.A.3) family. Type IB subfamily.</text>
</comment>
<dbReference type="Pfam" id="PF00122">
    <property type="entry name" value="E1-E2_ATPase"/>
    <property type="match status" value="1"/>
</dbReference>
<name>A0A1T4PDI0_9BACT</name>
<gene>
    <name evidence="16" type="ORF">SAMN04488132_105254</name>
</gene>
<dbReference type="Pfam" id="PF00702">
    <property type="entry name" value="Hydrolase"/>
    <property type="match status" value="1"/>
</dbReference>
<keyword evidence="7" id="KW-0479">Metal-binding</keyword>
<evidence type="ECO:0000256" key="12">
    <source>
        <dbReference type="ARBA" id="ARBA00023136"/>
    </source>
</evidence>
<dbReference type="InterPro" id="IPR036163">
    <property type="entry name" value="HMA_dom_sf"/>
</dbReference>
<feature type="transmembrane region" description="Helical" evidence="13">
    <location>
        <begin position="771"/>
        <end position="791"/>
    </location>
</feature>
<accession>A0A1T4PDI0</accession>
<dbReference type="Gene3D" id="3.40.1110.10">
    <property type="entry name" value="Calcium-transporting ATPase, cytoplasmic domain N"/>
    <property type="match status" value="1"/>
</dbReference>
<evidence type="ECO:0000256" key="11">
    <source>
        <dbReference type="ARBA" id="ARBA00023065"/>
    </source>
</evidence>
<feature type="transmembrane region" description="Helical" evidence="13">
    <location>
        <begin position="251"/>
        <end position="269"/>
    </location>
</feature>
<keyword evidence="6 13" id="KW-0812">Transmembrane</keyword>
<dbReference type="PRINTS" id="PR00119">
    <property type="entry name" value="CATATPASE"/>
</dbReference>
<feature type="domain" description="P-type ATPase A" evidence="14">
    <location>
        <begin position="312"/>
        <end position="406"/>
    </location>
</feature>
<evidence type="ECO:0000259" key="15">
    <source>
        <dbReference type="Pfam" id="PF12156"/>
    </source>
</evidence>
<comment type="subcellular location">
    <subcellularLocation>
        <location evidence="1">Cell membrane</location>
        <topology evidence="1">Multi-pass membrane protein</topology>
    </subcellularLocation>
</comment>
<evidence type="ECO:0000313" key="17">
    <source>
        <dbReference type="Proteomes" id="UP000190888"/>
    </source>
</evidence>
<dbReference type="SUPFAM" id="SSF81665">
    <property type="entry name" value="Calcium ATPase, transmembrane domain M"/>
    <property type="match status" value="1"/>
</dbReference>
<keyword evidence="8" id="KW-0460">Magnesium</keyword>
<dbReference type="GO" id="GO:0005507">
    <property type="term" value="F:copper ion binding"/>
    <property type="evidence" value="ECO:0007669"/>
    <property type="project" value="TreeGrafter"/>
</dbReference>
<dbReference type="OrthoDB" id="614385at2"/>
<sequence>MKSFISEADSKTTYCAHCGDVCGSDSRQAYNLQFCCAGCETVYSILNQHNLTQYYCLNDAPGNKLKDIPDSAFSYLDDEKTMLALLAYKDEQRARVVLHLPQIHCSSCLWLLEKLDRLHPGILASQVNFLAKEIAVSFDHKQLSLRQVAELLTSIGYEPHISLSDAEAGKRKKYNRKVAMQLGLTGFCFANIMLISFPEYLGLSYETEPHIAVFFRYINLLLSLPVFFIGAQSFFVNAWQGLKQKFLNIDAPIALAILVTFTRSLYEIIGNTGAGYLDSMSGIVFFMLIGRTLQQRTESSLRFNRDHTAYFPISVTVLDNGERKPKMLSALRKDDIVQLHHNEIIPVDSILSKGKTEIDYSFVTGESTPVPVTPGGIVYAGGRIKGSNAEVIALKPFSQSNFTQLWNDPAFSSDHKQTTSFITLISRYFSLVLLIMAFTAGTYWYLIDPAKGWHAFTSVLIVACPCSLLLAASFTYGYTMELFSRKGLFVKNTNTIENLALTDHVVFDKTGTLTDADNVTIEYQGLNFNREDLQVFISLMSLSVHPLCKALVKQYEDVELIPVEHFKETEGKGMEGWINEKYYKAGSASFLKISPVNLEPASEIFMSIDGMIQGKFVIRNKVRSDIPALLKSMNGFGISLLSGDNESARMQMRKLFPQHAALLFRQSPQDKLDYIRRLQLEQKAKVLMIGDGLNDSGALKQADTGITVAEDIFSFSPACDAIMDVKKLGGLHHFIQVAKAARWIVIGLFIYSLCYNAVGLSFAVSAKLQPVIAAILMPASSISIILIAYLATRRAGIKYFGTERIAKHDQNHISS</sequence>
<feature type="transmembrane region" description="Helical" evidence="13">
    <location>
        <begin position="217"/>
        <end position="239"/>
    </location>
</feature>
<keyword evidence="11" id="KW-0406">Ion transport</keyword>
<dbReference type="RefSeq" id="WP_078831569.1">
    <property type="nucleotide sequence ID" value="NZ_FUWH01000005.1"/>
</dbReference>
<dbReference type="SUPFAM" id="SSF56784">
    <property type="entry name" value="HAD-like"/>
    <property type="match status" value="1"/>
</dbReference>
<dbReference type="InterPro" id="IPR059000">
    <property type="entry name" value="ATPase_P-type_domA"/>
</dbReference>
<dbReference type="Pfam" id="PF12156">
    <property type="entry name" value="ATPase-cat_bd"/>
    <property type="match status" value="1"/>
</dbReference>
<dbReference type="InterPro" id="IPR023299">
    <property type="entry name" value="ATPase_P-typ_cyto_dom_N"/>
</dbReference>
<dbReference type="PROSITE" id="PS00154">
    <property type="entry name" value="ATPASE_E1_E2"/>
    <property type="match status" value="1"/>
</dbReference>
<feature type="domain" description="Putative metal-binding" evidence="15">
    <location>
        <begin position="15"/>
        <end position="75"/>
    </location>
</feature>
<dbReference type="GO" id="GO:0043682">
    <property type="term" value="F:P-type divalent copper transporter activity"/>
    <property type="evidence" value="ECO:0007669"/>
    <property type="project" value="TreeGrafter"/>
</dbReference>
<keyword evidence="5" id="KW-0597">Phosphoprotein</keyword>
<protein>
    <submittedName>
        <fullName evidence="16">Cu+-exporting ATPase</fullName>
    </submittedName>
</protein>